<dbReference type="Pfam" id="PF02470">
    <property type="entry name" value="MlaD"/>
    <property type="match status" value="1"/>
</dbReference>
<dbReference type="PANTHER" id="PTHR33371">
    <property type="entry name" value="INTERMEMBRANE PHOSPHOLIPID TRANSPORT SYSTEM BINDING PROTEIN MLAD-RELATED"/>
    <property type="match status" value="1"/>
</dbReference>
<dbReference type="Proteomes" id="UP000267536">
    <property type="component" value="Unassembled WGS sequence"/>
</dbReference>
<name>A0A3N4GHE9_9ACTN</name>
<evidence type="ECO:0000259" key="2">
    <source>
        <dbReference type="Pfam" id="PF02470"/>
    </source>
</evidence>
<evidence type="ECO:0000313" key="3">
    <source>
        <dbReference type="EMBL" id="RPA58050.1"/>
    </source>
</evidence>
<dbReference type="InterPro" id="IPR003399">
    <property type="entry name" value="Mce/MlaD"/>
</dbReference>
<dbReference type="AlphaFoldDB" id="A0A3N4GHE9"/>
<gene>
    <name evidence="3" type="ORF">EF294_16745</name>
</gene>
<keyword evidence="1" id="KW-0732">Signal</keyword>
<sequence>MIRSRWCAVWAAVLASLTVLVGACGVEPTDLPLPGTRVAGDSYPLHIEFASVLNLPARSKVVYNGSRIGVLRGVGLAEHDGRRVAVATVDLSAGVRLPVGTTAELVQATLLGDFFIALSPPAGTTTATIAAGQTIPLSRTSVSPQVEDLLGGVAALANGGTIATLQRIITNANKAFPSDTTERDVGIEVLRALIARSADQEADIRSMIDSIGTISHTLDANRSRLAFAFQFGPRRVSGAVSAFLGLSNVLNALGPNVVPIGNLIIPRYATLQGLIGVVDPLVATAVRLDSQAPADIRRLDDLLGDRLVAWARDPSIDIVDVTESDGRGIGGSATDTRTVAAILRMIGAMR</sequence>
<reference evidence="3 4" key="1">
    <citation type="submission" date="2018-11" db="EMBL/GenBank/DDBJ databases">
        <title>Draft genome sequence of Gordonia sp. RS15-1S isolated from rice stems.</title>
        <authorList>
            <person name="Muangham S."/>
        </authorList>
    </citation>
    <scope>NUCLEOTIDE SEQUENCE [LARGE SCALE GENOMIC DNA]</scope>
    <source>
        <strain evidence="3 4">RS15-1S</strain>
    </source>
</reference>
<dbReference type="GO" id="GO:0005576">
    <property type="term" value="C:extracellular region"/>
    <property type="evidence" value="ECO:0007669"/>
    <property type="project" value="TreeGrafter"/>
</dbReference>
<comment type="caution">
    <text evidence="3">The sequence shown here is derived from an EMBL/GenBank/DDBJ whole genome shotgun (WGS) entry which is preliminary data.</text>
</comment>
<protein>
    <submittedName>
        <fullName evidence="3">MCE family protein</fullName>
    </submittedName>
</protein>
<feature type="signal peptide" evidence="1">
    <location>
        <begin position="1"/>
        <end position="23"/>
    </location>
</feature>
<dbReference type="PANTHER" id="PTHR33371:SF15">
    <property type="entry name" value="LIPOPROTEIN LPRN"/>
    <property type="match status" value="1"/>
</dbReference>
<feature type="chain" id="PRO_5039187022" evidence="1">
    <location>
        <begin position="24"/>
        <end position="350"/>
    </location>
</feature>
<organism evidence="3 4">
    <name type="scientific">Gordonia oryzae</name>
    <dbReference type="NCBI Taxonomy" id="2487349"/>
    <lineage>
        <taxon>Bacteria</taxon>
        <taxon>Bacillati</taxon>
        <taxon>Actinomycetota</taxon>
        <taxon>Actinomycetes</taxon>
        <taxon>Mycobacteriales</taxon>
        <taxon>Gordoniaceae</taxon>
        <taxon>Gordonia</taxon>
    </lineage>
</organism>
<keyword evidence="4" id="KW-1185">Reference proteome</keyword>
<dbReference type="PROSITE" id="PS51257">
    <property type="entry name" value="PROKAR_LIPOPROTEIN"/>
    <property type="match status" value="1"/>
</dbReference>
<feature type="domain" description="Mce/MlaD" evidence="2">
    <location>
        <begin position="42"/>
        <end position="121"/>
    </location>
</feature>
<proteinExistence type="predicted"/>
<dbReference type="InterPro" id="IPR052336">
    <property type="entry name" value="MlaD_Phospholipid_Transporter"/>
</dbReference>
<evidence type="ECO:0000313" key="4">
    <source>
        <dbReference type="Proteomes" id="UP000267536"/>
    </source>
</evidence>
<evidence type="ECO:0000256" key="1">
    <source>
        <dbReference type="SAM" id="SignalP"/>
    </source>
</evidence>
<accession>A0A3N4GHE9</accession>
<dbReference type="EMBL" id="RKMH01000013">
    <property type="protein sequence ID" value="RPA58050.1"/>
    <property type="molecule type" value="Genomic_DNA"/>
</dbReference>
<dbReference type="OrthoDB" id="4368973at2"/>